<dbReference type="InterPro" id="IPR045071">
    <property type="entry name" value="BBP-like"/>
</dbReference>
<sequence length="423" mass="47736">MTESYEGNGEYNNYNDEETDFKRKVGSGGGSQNENSEEPHNEQPSLNDKANDYIRDCLMEKNKLDKNFPIAERLLEGEIETVQRTGRIPTRDPKYVDIYREKPIRVSQKVLVPIREHPKFNFVGKLLGPKGNSLRRLQEETLCKMTVLGRNSMKDRAKEEELRSSMDPKYAHLNDDLHVEISTIAPPAEAHARMAYAMAELRKYLIPDSNDMIRQEQLRELMDSSGEGGAEFEKGSSGYKPRQPPVSSAVPPRSSYGYRPPAPVSTHPSTTSTRAVMPPKQKVLSILDRARSAMDEAYSRHYDEPISYEAPAYDSYGYGHAPPASSRAPYEVPEYEPAEYRREYYPHSPSYPEKQKLIVKPSSTSSTRPAWKASNSGAASYHHSSSSSSRRHDELHPGSIASSSSKHSSREARYKSAPYPRAK</sequence>
<evidence type="ECO:0000313" key="5">
    <source>
        <dbReference type="Proteomes" id="UP000594454"/>
    </source>
</evidence>
<protein>
    <recommendedName>
        <fullName evidence="3">K Homology domain-containing protein</fullName>
    </recommendedName>
</protein>
<dbReference type="OrthoDB" id="6777263at2759"/>
<feature type="compositionally biased region" description="Low complexity" evidence="2">
    <location>
        <begin position="245"/>
        <end position="255"/>
    </location>
</feature>
<dbReference type="SMART" id="SM00322">
    <property type="entry name" value="KH"/>
    <property type="match status" value="1"/>
</dbReference>
<evidence type="ECO:0000259" key="3">
    <source>
        <dbReference type="SMART" id="SM00322"/>
    </source>
</evidence>
<feature type="domain" description="K Homology" evidence="3">
    <location>
        <begin position="104"/>
        <end position="202"/>
    </location>
</feature>
<accession>A0A7R8UZF0</accession>
<dbReference type="Proteomes" id="UP000594454">
    <property type="component" value="Chromosome 4"/>
</dbReference>
<keyword evidence="5" id="KW-1185">Reference proteome</keyword>
<feature type="region of interest" description="Disordered" evidence="2">
    <location>
        <begin position="1"/>
        <end position="48"/>
    </location>
</feature>
<evidence type="ECO:0000256" key="1">
    <source>
        <dbReference type="ARBA" id="ARBA00022884"/>
    </source>
</evidence>
<dbReference type="FunCoup" id="A0A7R8UZF0">
    <property type="interactions" value="883"/>
</dbReference>
<dbReference type="InParanoid" id="A0A7R8UZF0"/>
<dbReference type="CDD" id="cd22384">
    <property type="entry name" value="KH-I_KHDRBS"/>
    <property type="match status" value="1"/>
</dbReference>
<dbReference type="GO" id="GO:0003729">
    <property type="term" value="F:mRNA binding"/>
    <property type="evidence" value="ECO:0007669"/>
    <property type="project" value="TreeGrafter"/>
</dbReference>
<proteinExistence type="predicted"/>
<keyword evidence="1" id="KW-0694">RNA-binding</keyword>
<dbReference type="Pfam" id="PF22675">
    <property type="entry name" value="KH-I_KHDC4-BBP"/>
    <property type="match status" value="1"/>
</dbReference>
<dbReference type="PANTHER" id="PTHR11208:SF42">
    <property type="entry name" value="QUAKING RELATED 54B, ISOFORM E"/>
    <property type="match status" value="1"/>
</dbReference>
<dbReference type="InterPro" id="IPR055256">
    <property type="entry name" value="KH_1_KHDC4/BBP-like"/>
</dbReference>
<reference evidence="4 5" key="1">
    <citation type="submission" date="2020-11" db="EMBL/GenBank/DDBJ databases">
        <authorList>
            <person name="Wallbank WR R."/>
            <person name="Pardo Diaz C."/>
            <person name="Kozak K."/>
            <person name="Martin S."/>
            <person name="Jiggins C."/>
            <person name="Moest M."/>
            <person name="Warren A I."/>
            <person name="Generalovic N T."/>
            <person name="Byers J.R.P. K."/>
            <person name="Montejo-Kovacevich G."/>
            <person name="Yen C E."/>
        </authorList>
    </citation>
    <scope>NUCLEOTIDE SEQUENCE [LARGE SCALE GENOMIC DNA]</scope>
</reference>
<dbReference type="InterPro" id="IPR004087">
    <property type="entry name" value="KH_dom"/>
</dbReference>
<dbReference type="FunFam" id="3.30.1370.10:FF:000052">
    <property type="entry name" value="Kep1, isoform A"/>
    <property type="match status" value="1"/>
</dbReference>
<dbReference type="GO" id="GO:0000381">
    <property type="term" value="P:regulation of alternative mRNA splicing, via spliceosome"/>
    <property type="evidence" value="ECO:0007669"/>
    <property type="project" value="TreeGrafter"/>
</dbReference>
<feature type="region of interest" description="Disordered" evidence="2">
    <location>
        <begin position="223"/>
        <end position="281"/>
    </location>
</feature>
<dbReference type="EMBL" id="LR899012">
    <property type="protein sequence ID" value="CAD7088764.1"/>
    <property type="molecule type" value="Genomic_DNA"/>
</dbReference>
<dbReference type="Gene3D" id="3.30.1370.10">
    <property type="entry name" value="K Homology domain, type 1"/>
    <property type="match status" value="1"/>
</dbReference>
<feature type="compositionally biased region" description="Low complexity" evidence="2">
    <location>
        <begin position="1"/>
        <end position="14"/>
    </location>
</feature>
<dbReference type="SUPFAM" id="SSF54791">
    <property type="entry name" value="Eukaryotic type KH-domain (KH-domain type I)"/>
    <property type="match status" value="1"/>
</dbReference>
<name>A0A7R8UZF0_HERIL</name>
<dbReference type="PANTHER" id="PTHR11208">
    <property type="entry name" value="RNA-BINDING PROTEIN RELATED"/>
    <property type="match status" value="1"/>
</dbReference>
<evidence type="ECO:0000256" key="2">
    <source>
        <dbReference type="SAM" id="MobiDB-lite"/>
    </source>
</evidence>
<organism evidence="4 5">
    <name type="scientific">Hermetia illucens</name>
    <name type="common">Black soldier fly</name>
    <dbReference type="NCBI Taxonomy" id="343691"/>
    <lineage>
        <taxon>Eukaryota</taxon>
        <taxon>Metazoa</taxon>
        <taxon>Ecdysozoa</taxon>
        <taxon>Arthropoda</taxon>
        <taxon>Hexapoda</taxon>
        <taxon>Insecta</taxon>
        <taxon>Pterygota</taxon>
        <taxon>Neoptera</taxon>
        <taxon>Endopterygota</taxon>
        <taxon>Diptera</taxon>
        <taxon>Brachycera</taxon>
        <taxon>Stratiomyomorpha</taxon>
        <taxon>Stratiomyidae</taxon>
        <taxon>Hermetiinae</taxon>
        <taxon>Hermetia</taxon>
    </lineage>
</organism>
<feature type="region of interest" description="Disordered" evidence="2">
    <location>
        <begin position="298"/>
        <end position="423"/>
    </location>
</feature>
<dbReference type="InterPro" id="IPR036612">
    <property type="entry name" value="KH_dom_type_1_sf"/>
</dbReference>
<dbReference type="GO" id="GO:0005634">
    <property type="term" value="C:nucleus"/>
    <property type="evidence" value="ECO:0007669"/>
    <property type="project" value="TreeGrafter"/>
</dbReference>
<feature type="compositionally biased region" description="Low complexity" evidence="2">
    <location>
        <begin position="373"/>
        <end position="388"/>
    </location>
</feature>
<evidence type="ECO:0000313" key="4">
    <source>
        <dbReference type="EMBL" id="CAD7088764.1"/>
    </source>
</evidence>
<dbReference type="AlphaFoldDB" id="A0A7R8UZF0"/>
<gene>
    <name evidence="4" type="ORF">HERILL_LOCUS11359</name>
</gene>